<evidence type="ECO:0000313" key="4">
    <source>
        <dbReference type="Proteomes" id="UP001168107"/>
    </source>
</evidence>
<comment type="caution">
    <text evidence="3">The sequence shown here is derived from an EMBL/GenBank/DDBJ whole genome shotgun (WGS) entry which is preliminary data.</text>
</comment>
<evidence type="ECO:0000313" key="3">
    <source>
        <dbReference type="EMBL" id="MDM5139214.1"/>
    </source>
</evidence>
<evidence type="ECO:0000313" key="2">
    <source>
        <dbReference type="EMBL" id="MDM5071780.1"/>
    </source>
</evidence>
<accession>A0AAP4JCA9</accession>
<evidence type="ECO:0008006" key="6">
    <source>
        <dbReference type="Google" id="ProtNLM"/>
    </source>
</evidence>
<proteinExistence type="predicted"/>
<dbReference type="EMBL" id="JAOPLV010000002">
    <property type="protein sequence ID" value="MDM5139214.1"/>
    <property type="molecule type" value="Genomic_DNA"/>
</dbReference>
<dbReference type="EMBL" id="JAOPLL010000002">
    <property type="protein sequence ID" value="MDM5071780.1"/>
    <property type="molecule type" value="Genomic_DNA"/>
</dbReference>
<protein>
    <recommendedName>
        <fullName evidence="6">Lipoprotein</fullName>
    </recommendedName>
</protein>
<name>A0AAP4JCA9_9GAMM</name>
<keyword evidence="1" id="KW-0732">Signal</keyword>
<feature type="chain" id="PRO_5043050403" description="Lipoprotein" evidence="1">
    <location>
        <begin position="24"/>
        <end position="71"/>
    </location>
</feature>
<dbReference type="Proteomes" id="UP001168107">
    <property type="component" value="Unassembled WGS sequence"/>
</dbReference>
<evidence type="ECO:0000313" key="5">
    <source>
        <dbReference type="Proteomes" id="UP001168216"/>
    </source>
</evidence>
<organism evidence="3 5">
    <name type="scientific">Aeromonas bestiarum</name>
    <dbReference type="NCBI Taxonomy" id="105751"/>
    <lineage>
        <taxon>Bacteria</taxon>
        <taxon>Pseudomonadati</taxon>
        <taxon>Pseudomonadota</taxon>
        <taxon>Gammaproteobacteria</taxon>
        <taxon>Aeromonadales</taxon>
        <taxon>Aeromonadaceae</taxon>
        <taxon>Aeromonas</taxon>
    </lineage>
</organism>
<dbReference type="RefSeq" id="WP_043138177.1">
    <property type="nucleotide sequence ID" value="NZ_CAWLWI010000027.1"/>
</dbReference>
<dbReference type="GeneID" id="92722139"/>
<evidence type="ECO:0000256" key="1">
    <source>
        <dbReference type="SAM" id="SignalP"/>
    </source>
</evidence>
<feature type="signal peptide" evidence="1">
    <location>
        <begin position="1"/>
        <end position="23"/>
    </location>
</feature>
<gene>
    <name evidence="2" type="ORF">OB935_07945</name>
    <name evidence="3" type="ORF">OB959_05270</name>
</gene>
<dbReference type="AlphaFoldDB" id="A0AAP4JCA9"/>
<sequence length="71" mass="7545">MTPNYLALLALGLTLGAVTGGCADIKEAGRTVGHTTRNVTREIGHTTRDVTREIGHGTRDTVKKIGDDLND</sequence>
<dbReference type="Proteomes" id="UP001168216">
    <property type="component" value="Unassembled WGS sequence"/>
</dbReference>
<reference evidence="3" key="1">
    <citation type="submission" date="2023-08" db="EMBL/GenBank/DDBJ databases">
        <title>WGS of Aeromonas isolates.</title>
        <authorList>
            <person name="Lee H."/>
        </authorList>
    </citation>
    <scope>NUCLEOTIDE SEQUENCE</scope>
    <source>
        <strain evidence="3">SL22</strain>
        <strain evidence="2">SU58-3</strain>
    </source>
</reference>
<keyword evidence="4" id="KW-1185">Reference proteome</keyword>